<dbReference type="InterPro" id="IPR036388">
    <property type="entry name" value="WH-like_DNA-bd_sf"/>
</dbReference>
<evidence type="ECO:0000256" key="2">
    <source>
        <dbReference type="ARBA" id="ARBA00023012"/>
    </source>
</evidence>
<dbReference type="InterPro" id="IPR039420">
    <property type="entry name" value="WalR-like"/>
</dbReference>
<proteinExistence type="predicted"/>
<feature type="domain" description="Response regulatory" evidence="6">
    <location>
        <begin position="12"/>
        <end position="127"/>
    </location>
</feature>
<dbReference type="Gene3D" id="3.40.50.2300">
    <property type="match status" value="1"/>
</dbReference>
<dbReference type="PROSITE" id="PS51755">
    <property type="entry name" value="OMPR_PHOB"/>
    <property type="match status" value="1"/>
</dbReference>
<dbReference type="InterPro" id="IPR016032">
    <property type="entry name" value="Sig_transdc_resp-reg_C-effctor"/>
</dbReference>
<dbReference type="SMART" id="SM00862">
    <property type="entry name" value="Trans_reg_C"/>
    <property type="match status" value="1"/>
</dbReference>
<name>A0A318IGQ4_BURPY</name>
<dbReference type="EMBL" id="QJJY01000033">
    <property type="protein sequence ID" value="PXX23831.1"/>
    <property type="molecule type" value="Genomic_DNA"/>
</dbReference>
<keyword evidence="2" id="KW-0902">Two-component regulatory system</keyword>
<keyword evidence="1" id="KW-0597">Phosphoprotein</keyword>
<evidence type="ECO:0000256" key="3">
    <source>
        <dbReference type="ARBA" id="ARBA00023125"/>
    </source>
</evidence>
<evidence type="ECO:0000313" key="8">
    <source>
        <dbReference type="EMBL" id="PXX23831.1"/>
    </source>
</evidence>
<dbReference type="GO" id="GO:0006355">
    <property type="term" value="P:regulation of DNA-templated transcription"/>
    <property type="evidence" value="ECO:0007669"/>
    <property type="project" value="InterPro"/>
</dbReference>
<dbReference type="GO" id="GO:0005829">
    <property type="term" value="C:cytosol"/>
    <property type="evidence" value="ECO:0007669"/>
    <property type="project" value="TreeGrafter"/>
</dbReference>
<dbReference type="InterPro" id="IPR001789">
    <property type="entry name" value="Sig_transdc_resp-reg_receiver"/>
</dbReference>
<dbReference type="PANTHER" id="PTHR48111">
    <property type="entry name" value="REGULATOR OF RPOS"/>
    <property type="match status" value="1"/>
</dbReference>
<keyword evidence="3 5" id="KW-0238">DNA-binding</keyword>
<dbReference type="InterPro" id="IPR011006">
    <property type="entry name" value="CheY-like_superfamily"/>
</dbReference>
<dbReference type="AlphaFoldDB" id="A0A318IGQ4"/>
<evidence type="ECO:0000259" key="7">
    <source>
        <dbReference type="PROSITE" id="PS51755"/>
    </source>
</evidence>
<evidence type="ECO:0000256" key="1">
    <source>
        <dbReference type="ARBA" id="ARBA00022553"/>
    </source>
</evidence>
<dbReference type="InterPro" id="IPR001867">
    <property type="entry name" value="OmpR/PhoB-type_DNA-bd"/>
</dbReference>
<evidence type="ECO:0000256" key="4">
    <source>
        <dbReference type="PROSITE-ProRule" id="PRU00169"/>
    </source>
</evidence>
<organism evidence="8 9">
    <name type="scientific">Burkholderia pyrrocinia</name>
    <name type="common">Pseudomonas pyrrocinia</name>
    <dbReference type="NCBI Taxonomy" id="60550"/>
    <lineage>
        <taxon>Bacteria</taxon>
        <taxon>Pseudomonadati</taxon>
        <taxon>Pseudomonadota</taxon>
        <taxon>Betaproteobacteria</taxon>
        <taxon>Burkholderiales</taxon>
        <taxon>Burkholderiaceae</taxon>
        <taxon>Burkholderia</taxon>
        <taxon>Burkholderia cepacia complex</taxon>
    </lineage>
</organism>
<dbReference type="SUPFAM" id="SSF52172">
    <property type="entry name" value="CheY-like"/>
    <property type="match status" value="1"/>
</dbReference>
<dbReference type="SUPFAM" id="SSF46894">
    <property type="entry name" value="C-terminal effector domain of the bipartite response regulators"/>
    <property type="match status" value="1"/>
</dbReference>
<feature type="domain" description="OmpR/PhoB-type" evidence="7">
    <location>
        <begin position="137"/>
        <end position="238"/>
    </location>
</feature>
<sequence>MPSCSISRAVVRCAVMDGNSVRRYELADALAKFGYMTAKLDTRDALVEYMRETAVDLVLVMEPTLDESIAPWVEQLRNDPAFAGTPLTIVGRGIESEMVAALMAGADVYLNWPVSYELIIARLGALLRRVRRPHLNSRNPSHGSYIFFSGSDRVCLGREPVLLTRMEHRAAHLLFSQYLCVVTFEDLWRAMWEGVSMQKPQRHNVCVHISRLRSKLKLNGEYGYRLISVRGEGYKLVSAGQRKSDSALSRSVNY</sequence>
<reference evidence="8 9" key="1">
    <citation type="submission" date="2018-05" db="EMBL/GenBank/DDBJ databases">
        <title>Comparative genomics of bacterial root endophytes of switchgrass collected from native prairies over two seasons.</title>
        <authorList>
            <person name="Tang Y."/>
        </authorList>
    </citation>
    <scope>NUCLEOTIDE SEQUENCE [LARGE SCALE GENOMIC DNA]</scope>
    <source>
        <strain evidence="8 9">NFIX32</strain>
    </source>
</reference>
<dbReference type="PROSITE" id="PS50110">
    <property type="entry name" value="RESPONSE_REGULATORY"/>
    <property type="match status" value="1"/>
</dbReference>
<dbReference type="Gene3D" id="1.10.10.10">
    <property type="entry name" value="Winged helix-like DNA-binding domain superfamily/Winged helix DNA-binding domain"/>
    <property type="match status" value="1"/>
</dbReference>
<dbReference type="GO" id="GO:0000156">
    <property type="term" value="F:phosphorelay response regulator activity"/>
    <property type="evidence" value="ECO:0007669"/>
    <property type="project" value="TreeGrafter"/>
</dbReference>
<dbReference type="Proteomes" id="UP000247755">
    <property type="component" value="Unassembled WGS sequence"/>
</dbReference>
<dbReference type="GO" id="GO:0000976">
    <property type="term" value="F:transcription cis-regulatory region binding"/>
    <property type="evidence" value="ECO:0007669"/>
    <property type="project" value="TreeGrafter"/>
</dbReference>
<feature type="DNA-binding region" description="OmpR/PhoB-type" evidence="5">
    <location>
        <begin position="137"/>
        <end position="238"/>
    </location>
</feature>
<dbReference type="Pfam" id="PF00486">
    <property type="entry name" value="Trans_reg_C"/>
    <property type="match status" value="1"/>
</dbReference>
<evidence type="ECO:0000259" key="6">
    <source>
        <dbReference type="PROSITE" id="PS50110"/>
    </source>
</evidence>
<evidence type="ECO:0000256" key="5">
    <source>
        <dbReference type="PROSITE-ProRule" id="PRU01091"/>
    </source>
</evidence>
<dbReference type="PANTHER" id="PTHR48111:SF40">
    <property type="entry name" value="PHOSPHATE REGULON TRANSCRIPTIONAL REGULATORY PROTEIN PHOB"/>
    <property type="match status" value="1"/>
</dbReference>
<protein>
    <submittedName>
        <fullName evidence="8">Two-component system alkaline phosphatase synthesis response regulator PhoP</fullName>
    </submittedName>
</protein>
<dbReference type="GO" id="GO:0032993">
    <property type="term" value="C:protein-DNA complex"/>
    <property type="evidence" value="ECO:0007669"/>
    <property type="project" value="TreeGrafter"/>
</dbReference>
<dbReference type="CDD" id="cd00383">
    <property type="entry name" value="trans_reg_C"/>
    <property type="match status" value="1"/>
</dbReference>
<comment type="caution">
    <text evidence="8">The sequence shown here is derived from an EMBL/GenBank/DDBJ whole genome shotgun (WGS) entry which is preliminary data.</text>
</comment>
<gene>
    <name evidence="8" type="ORF">NA66_103347</name>
</gene>
<accession>A0A318IGQ4</accession>
<comment type="caution">
    <text evidence="4">Lacks conserved residue(s) required for the propagation of feature annotation.</text>
</comment>
<evidence type="ECO:0000313" key="9">
    <source>
        <dbReference type="Proteomes" id="UP000247755"/>
    </source>
</evidence>